<protein>
    <recommendedName>
        <fullName evidence="2">Autotransporter domain-containing protein</fullName>
    </recommendedName>
</protein>
<keyword evidence="1" id="KW-0732">Signal</keyword>
<feature type="domain" description="Autotransporter" evidence="2">
    <location>
        <begin position="708"/>
        <end position="966"/>
    </location>
</feature>
<dbReference type="PROSITE" id="PS51208">
    <property type="entry name" value="AUTOTRANSPORTER"/>
    <property type="match status" value="1"/>
</dbReference>
<evidence type="ECO:0000256" key="1">
    <source>
        <dbReference type="SAM" id="SignalP"/>
    </source>
</evidence>
<dbReference type="Gene3D" id="2.40.128.130">
    <property type="entry name" value="Autotransporter beta-domain"/>
    <property type="match status" value="1"/>
</dbReference>
<comment type="caution">
    <text evidence="3">The sequence shown here is derived from an EMBL/GenBank/DDBJ whole genome shotgun (WGS) entry which is preliminary data.</text>
</comment>
<feature type="chain" id="PRO_5047453853" description="Autotransporter domain-containing protein" evidence="1">
    <location>
        <begin position="27"/>
        <end position="966"/>
    </location>
</feature>
<gene>
    <name evidence="3" type="ORF">J3R73_000419</name>
</gene>
<organism evidence="3 4">
    <name type="scientific">Labrys monachus</name>
    <dbReference type="NCBI Taxonomy" id="217067"/>
    <lineage>
        <taxon>Bacteria</taxon>
        <taxon>Pseudomonadati</taxon>
        <taxon>Pseudomonadota</taxon>
        <taxon>Alphaproteobacteria</taxon>
        <taxon>Hyphomicrobiales</taxon>
        <taxon>Xanthobacteraceae</taxon>
        <taxon>Labrys</taxon>
    </lineage>
</organism>
<evidence type="ECO:0000313" key="3">
    <source>
        <dbReference type="EMBL" id="MDQ0390627.1"/>
    </source>
</evidence>
<reference evidence="3 4" key="1">
    <citation type="submission" date="2023-07" db="EMBL/GenBank/DDBJ databases">
        <title>Genomic Encyclopedia of Type Strains, Phase IV (KMG-IV): sequencing the most valuable type-strain genomes for metagenomic binning, comparative biology and taxonomic classification.</title>
        <authorList>
            <person name="Goeker M."/>
        </authorList>
    </citation>
    <scope>NUCLEOTIDE SEQUENCE [LARGE SCALE GENOMIC DNA]</scope>
    <source>
        <strain evidence="3 4">DSM 5896</strain>
    </source>
</reference>
<dbReference type="InterPro" id="IPR005546">
    <property type="entry name" value="Autotransporte_beta"/>
</dbReference>
<sequence length="966" mass="96065">MVKRFVGGLGLTLSVAAGAGPLPAFAGCVTTGAVTVTQCDGSGVAAWVDSGTGSLTVTDMDVSTALADYGAISLRGALVGAVDISLTVDGSTSVTTTGANGVLARTEDGNITITTGSDLTINSAGKGLVGWVNQNGSIVITNYATINAGQDDAFTNHSSEAGTEGIDGSAHGEGSSVSITNYGAITSTYGRGIYADGGYASSTEVAVTIDNEGKVDAFLAGARAIDYFGTATVINGAGATIVSRNHQAVVAWAANGDAVVRNLGSITADNGPAIVAWGSAAVTVDNYGTVSSAYIPDQPSTSASYYGIEGFSQVAGNVTIDNHAGATVTAGYSDGLYGHGVSGSVDIINAGKVTAADAGIRAETADGSITVDNSGWVGSDGAGGVVVLSGTGLTQVDVENAQGGTIVASTTLATVPTAGNLAGLSTPEQALFATAVTGRAVSIAADAATLSIVNAGTILGNITVAPDAVGDMTGTGSIANSGLWAFSGSSGFASGVDGATIDNTGTVWALGTSALAGDVLNQGVLRVGSLAATPGRLLLSGNYAAGTGSTLAFDLASVGTSAGTPVLEIAGNVTGTTRAVLDDPQSLAGIRWDALPRGTVIKVDGTAALGESSFTMRQSYGLITMGLAYSEGDRSWSLDYSTAPAGRSLARLPRAGRGQLEALFDAGEDRLAQLRNGLWSEPEPETKPYAFAEEPSNPISSALATAKTDAPRYGVWARALGETGNGNGYDRHAGQFASGIDGSFALDTGGRLLLGLAASYGVSRLDFNASGTRATLSGPGITGYAGLAFDNGGFVDLNAGWQGLNTDLDLAGVAASTQGNSFGGKLTAGRRLIGWGLEITPTVAVSASRTEFGSFSMQGLGVDFAGSDAVTAEAGLAVAQPIAMSFGEVRLFGGVTAGGRAVSGDGVTISDTGTYREDADGLFGRASLGVSLTNQAHNAMISLTGGLRRDTGETSGDLRLTGSLAF</sequence>
<proteinExistence type="predicted"/>
<dbReference type="Proteomes" id="UP001237448">
    <property type="component" value="Unassembled WGS sequence"/>
</dbReference>
<dbReference type="PROSITE" id="PS51257">
    <property type="entry name" value="PROKAR_LIPOPROTEIN"/>
    <property type="match status" value="1"/>
</dbReference>
<dbReference type="RefSeq" id="WP_307421929.1">
    <property type="nucleotide sequence ID" value="NZ_JAUSVK010000001.1"/>
</dbReference>
<dbReference type="EMBL" id="JAUSVK010000001">
    <property type="protein sequence ID" value="MDQ0390627.1"/>
    <property type="molecule type" value="Genomic_DNA"/>
</dbReference>
<dbReference type="SUPFAM" id="SSF103515">
    <property type="entry name" value="Autotransporter"/>
    <property type="match status" value="1"/>
</dbReference>
<evidence type="ECO:0000313" key="4">
    <source>
        <dbReference type="Proteomes" id="UP001237448"/>
    </source>
</evidence>
<name>A0ABU0F7N3_9HYPH</name>
<accession>A0ABU0F7N3</accession>
<feature type="signal peptide" evidence="1">
    <location>
        <begin position="1"/>
        <end position="26"/>
    </location>
</feature>
<dbReference type="InterPro" id="IPR036709">
    <property type="entry name" value="Autotransporte_beta_dom_sf"/>
</dbReference>
<dbReference type="Pfam" id="PF03797">
    <property type="entry name" value="Autotransporter"/>
    <property type="match status" value="1"/>
</dbReference>
<evidence type="ECO:0000259" key="2">
    <source>
        <dbReference type="PROSITE" id="PS51208"/>
    </source>
</evidence>
<dbReference type="SMART" id="SM00869">
    <property type="entry name" value="Autotransporter"/>
    <property type="match status" value="1"/>
</dbReference>
<keyword evidence="4" id="KW-1185">Reference proteome</keyword>